<dbReference type="Gene3D" id="1.25.40.20">
    <property type="entry name" value="Ankyrin repeat-containing domain"/>
    <property type="match status" value="2"/>
</dbReference>
<feature type="compositionally biased region" description="Polar residues" evidence="3">
    <location>
        <begin position="132"/>
        <end position="152"/>
    </location>
</feature>
<feature type="compositionally biased region" description="Low complexity" evidence="3">
    <location>
        <begin position="192"/>
        <end position="203"/>
    </location>
</feature>
<dbReference type="PANTHER" id="PTHR24153:SF8">
    <property type="entry name" value="FORKED, ISOFORM F"/>
    <property type="match status" value="1"/>
</dbReference>
<evidence type="ECO:0000313" key="4">
    <source>
        <dbReference type="EMBL" id="CAE0473926.1"/>
    </source>
</evidence>
<dbReference type="AlphaFoldDB" id="A0A7S3VDR6"/>
<feature type="region of interest" description="Disordered" evidence="3">
    <location>
        <begin position="670"/>
        <end position="700"/>
    </location>
</feature>
<accession>A0A7S3VDR6</accession>
<reference evidence="4" key="1">
    <citation type="submission" date="2021-01" db="EMBL/GenBank/DDBJ databases">
        <authorList>
            <person name="Corre E."/>
            <person name="Pelletier E."/>
            <person name="Niang G."/>
            <person name="Scheremetjew M."/>
            <person name="Finn R."/>
            <person name="Kale V."/>
            <person name="Holt S."/>
            <person name="Cochrane G."/>
            <person name="Meng A."/>
            <person name="Brown T."/>
            <person name="Cohen L."/>
        </authorList>
    </citation>
    <scope>NUCLEOTIDE SEQUENCE</scope>
    <source>
        <strain evidence="4">MM31A-1</strain>
    </source>
</reference>
<dbReference type="GO" id="GO:0051017">
    <property type="term" value="P:actin filament bundle assembly"/>
    <property type="evidence" value="ECO:0007669"/>
    <property type="project" value="TreeGrafter"/>
</dbReference>
<keyword evidence="2" id="KW-0040">ANK repeat</keyword>
<feature type="compositionally biased region" description="Low complexity" evidence="3">
    <location>
        <begin position="423"/>
        <end position="434"/>
    </location>
</feature>
<dbReference type="GO" id="GO:0051015">
    <property type="term" value="F:actin filament binding"/>
    <property type="evidence" value="ECO:0007669"/>
    <property type="project" value="TreeGrafter"/>
</dbReference>
<feature type="region of interest" description="Disordered" evidence="3">
    <location>
        <begin position="50"/>
        <end position="108"/>
    </location>
</feature>
<dbReference type="SUPFAM" id="SSF48403">
    <property type="entry name" value="Ankyrin repeat"/>
    <property type="match status" value="1"/>
</dbReference>
<gene>
    <name evidence="4" type="ORF">CDEB00056_LOCUS18779</name>
</gene>
<name>A0A7S3VDR6_9STRA</name>
<organism evidence="4">
    <name type="scientific">Chaetoceros debilis</name>
    <dbReference type="NCBI Taxonomy" id="122233"/>
    <lineage>
        <taxon>Eukaryota</taxon>
        <taxon>Sar</taxon>
        <taxon>Stramenopiles</taxon>
        <taxon>Ochrophyta</taxon>
        <taxon>Bacillariophyta</taxon>
        <taxon>Coscinodiscophyceae</taxon>
        <taxon>Chaetocerotophycidae</taxon>
        <taxon>Chaetocerotales</taxon>
        <taxon>Chaetocerotaceae</taxon>
        <taxon>Chaetoceros</taxon>
    </lineage>
</organism>
<evidence type="ECO:0000256" key="3">
    <source>
        <dbReference type="SAM" id="MobiDB-lite"/>
    </source>
</evidence>
<feature type="compositionally biased region" description="Acidic residues" evidence="3">
    <location>
        <begin position="391"/>
        <end position="406"/>
    </location>
</feature>
<sequence>MGIFRKKRGKDSGKSGSSNDSIAVTESLTATSGIVQTAAGDQTEVIIETIESASISEPPPPIPATKSSSSRLSRITTKFSRVSSKKSTAQKEKNGNLSTTDPSISASASISVPSLAESVSENRDETGVALNRTATAGSNKSSSRMGIPSTKSSRSDVSDRYKLAKDPNQQIAETILILDEVQDTGVSKDASEALAAATTTPETETAEVENEEKKVNEVNYDVNPSLLYKFIEYKDWKEAIGRCEIAPQEASAWVFRYEEHDDDDIYYGEKPEKTVRWRMLPIHCAIIFGAPLGTIKAITDANPEGTTSADDRKMLPIHLCSRNLTDVKVAEYLISQNPDTLNHTDYKGRTALKVLTEYREKLGDIEDENTIKYDSIIKLMKDTMDIVDEEIEEESSDSDDDEDENNNNDATLKNPSLKERTSGSRVGNSRSRSGTKSVASKLTDDHEEEDQEIIPPTKSTLAEREARNIIPKEERVKNYLKRGEKKSKSSREIDYDTTPTVLIKLIERKMWEQAITRCVENPEEASTWMSRLQEVNDKVAGKKDVRWKILPIHSAIVLHSPVEVIEALVDAYPQGLRKGDDRKMLPLHMAFRLGASPETTAVLVDAFPDALKKKDSKGHTPLHILKAYRRKYQKERAKGVQRSKSKMDKNRKYLIRFYLGGRRYGEDDDATLAPYDSDSDSDNDSDYSGDSTVWDDGHDDDEEEDYDKLFHKNMFTEFGRLTFEGITAVPGIVRDTLSCQKRRY</sequence>
<dbReference type="InterPro" id="IPR052420">
    <property type="entry name" value="Espin/Espin-like"/>
</dbReference>
<feature type="region of interest" description="Disordered" evidence="3">
    <location>
        <begin position="1"/>
        <end position="22"/>
    </location>
</feature>
<protein>
    <submittedName>
        <fullName evidence="4">Uncharacterized protein</fullName>
    </submittedName>
</protein>
<feature type="compositionally biased region" description="Acidic residues" evidence="3">
    <location>
        <begin position="677"/>
        <end position="687"/>
    </location>
</feature>
<feature type="compositionally biased region" description="Low complexity" evidence="3">
    <location>
        <begin position="98"/>
        <end position="108"/>
    </location>
</feature>
<keyword evidence="1" id="KW-0677">Repeat</keyword>
<evidence type="ECO:0000256" key="1">
    <source>
        <dbReference type="ARBA" id="ARBA00022737"/>
    </source>
</evidence>
<feature type="region of interest" description="Disordered" evidence="3">
    <location>
        <begin position="131"/>
        <end position="160"/>
    </location>
</feature>
<dbReference type="EMBL" id="HBIO01024448">
    <property type="protein sequence ID" value="CAE0473926.1"/>
    <property type="molecule type" value="Transcribed_RNA"/>
</dbReference>
<evidence type="ECO:0000256" key="2">
    <source>
        <dbReference type="ARBA" id="ARBA00023043"/>
    </source>
</evidence>
<proteinExistence type="predicted"/>
<dbReference type="PANTHER" id="PTHR24153">
    <property type="entry name" value="ESPIN"/>
    <property type="match status" value="1"/>
</dbReference>
<dbReference type="InterPro" id="IPR036770">
    <property type="entry name" value="Ankyrin_rpt-contain_sf"/>
</dbReference>
<feature type="compositionally biased region" description="Polar residues" evidence="3">
    <location>
        <begin position="71"/>
        <end position="87"/>
    </location>
</feature>
<feature type="region of interest" description="Disordered" evidence="3">
    <location>
        <begin position="189"/>
        <end position="212"/>
    </location>
</feature>
<dbReference type="GO" id="GO:0005737">
    <property type="term" value="C:cytoplasm"/>
    <property type="evidence" value="ECO:0007669"/>
    <property type="project" value="TreeGrafter"/>
</dbReference>
<feature type="region of interest" description="Disordered" evidence="3">
    <location>
        <begin position="391"/>
        <end position="468"/>
    </location>
</feature>